<keyword evidence="2" id="KW-1185">Reference proteome</keyword>
<sequence>MERADLAELAARLDEAAGSATAIPQIVSAAGVDVEAAYAIQGALIDRRLARGERLVGLKMGLTSRAKMAQVGVDEVIWGRLTDAMRVPDGGQVDTTTHIHPRVEPEVAFLLDRMPEPGEPIGDFASLVRAVAPALELIDSRYANFRFSLPDVVADNASAARYAIGAWQPVPAGLDNLGVLLEVDGRVVETGSTAAILGDPRRALDEGVRLAGRHGVRLCEGWVFLAGAATAAVPLRPGAHVRAVVERLGAVSLRVRPDRGSVAGTAEGRS</sequence>
<dbReference type="EMBL" id="JBHTMP010000072">
    <property type="protein sequence ID" value="MFD1325269.1"/>
    <property type="molecule type" value="Genomic_DNA"/>
</dbReference>
<dbReference type="Gene3D" id="3.90.850.10">
    <property type="entry name" value="Fumarylacetoacetase-like, C-terminal domain"/>
    <property type="match status" value="1"/>
</dbReference>
<dbReference type="PANTHER" id="PTHR30143:SF0">
    <property type="entry name" value="2-KETO-4-PENTENOATE HYDRATASE"/>
    <property type="match status" value="1"/>
</dbReference>
<evidence type="ECO:0000313" key="1">
    <source>
        <dbReference type="EMBL" id="MFD1325269.1"/>
    </source>
</evidence>
<evidence type="ECO:0000313" key="2">
    <source>
        <dbReference type="Proteomes" id="UP001597260"/>
    </source>
</evidence>
<comment type="caution">
    <text evidence="1">The sequence shown here is derived from an EMBL/GenBank/DDBJ whole genome shotgun (WGS) entry which is preliminary data.</text>
</comment>
<proteinExistence type="predicted"/>
<dbReference type="InterPro" id="IPR036663">
    <property type="entry name" value="Fumarylacetoacetase_C_sf"/>
</dbReference>
<dbReference type="Proteomes" id="UP001597260">
    <property type="component" value="Unassembled WGS sequence"/>
</dbReference>
<dbReference type="PANTHER" id="PTHR30143">
    <property type="entry name" value="ACID HYDRATASE"/>
    <property type="match status" value="1"/>
</dbReference>
<gene>
    <name evidence="1" type="ORF">ACFQ4H_29710</name>
</gene>
<organism evidence="1 2">
    <name type="scientific">Micromonospora sonneratiae</name>
    <dbReference type="NCBI Taxonomy" id="1184706"/>
    <lineage>
        <taxon>Bacteria</taxon>
        <taxon>Bacillati</taxon>
        <taxon>Actinomycetota</taxon>
        <taxon>Actinomycetes</taxon>
        <taxon>Micromonosporales</taxon>
        <taxon>Micromonosporaceae</taxon>
        <taxon>Micromonospora</taxon>
    </lineage>
</organism>
<reference evidence="2" key="1">
    <citation type="journal article" date="2019" name="Int. J. Syst. Evol. Microbiol.">
        <title>The Global Catalogue of Microorganisms (GCM) 10K type strain sequencing project: providing services to taxonomists for standard genome sequencing and annotation.</title>
        <authorList>
            <consortium name="The Broad Institute Genomics Platform"/>
            <consortium name="The Broad Institute Genome Sequencing Center for Infectious Disease"/>
            <person name="Wu L."/>
            <person name="Ma J."/>
        </authorList>
    </citation>
    <scope>NUCLEOTIDE SEQUENCE [LARGE SCALE GENOMIC DNA]</scope>
    <source>
        <strain evidence="2">JCM 31037</strain>
    </source>
</reference>
<name>A0ABW3YLI3_9ACTN</name>
<dbReference type="InterPro" id="IPR050772">
    <property type="entry name" value="Hydratase-Decarb/MhpD_sf"/>
</dbReference>
<protein>
    <submittedName>
        <fullName evidence="1">2-keto-4-pentenoate hydratase</fullName>
    </submittedName>
</protein>
<dbReference type="RefSeq" id="WP_377577337.1">
    <property type="nucleotide sequence ID" value="NZ_JBHTMP010000072.1"/>
</dbReference>
<accession>A0ABW3YLI3</accession>
<dbReference type="SUPFAM" id="SSF56529">
    <property type="entry name" value="FAH"/>
    <property type="match status" value="1"/>
</dbReference>